<evidence type="ECO:0000256" key="7">
    <source>
        <dbReference type="ARBA" id="ARBA00022723"/>
    </source>
</evidence>
<dbReference type="Pfam" id="PF07574">
    <property type="entry name" value="SMC_Nse1"/>
    <property type="match status" value="1"/>
</dbReference>
<evidence type="ECO:0000256" key="15">
    <source>
        <dbReference type="PROSITE-ProRule" id="PRU00175"/>
    </source>
</evidence>
<keyword evidence="7 16" id="KW-0479">Metal-binding</keyword>
<evidence type="ECO:0000256" key="17">
    <source>
        <dbReference type="SAM" id="MobiDB-lite"/>
    </source>
</evidence>
<dbReference type="GO" id="GO:0061630">
    <property type="term" value="F:ubiquitin protein ligase activity"/>
    <property type="evidence" value="ECO:0007669"/>
    <property type="project" value="UniProtKB-EC"/>
</dbReference>
<dbReference type="PROSITE" id="PS50089">
    <property type="entry name" value="ZF_RING_2"/>
    <property type="match status" value="1"/>
</dbReference>
<comment type="caution">
    <text evidence="19">The sequence shown here is derived from an EMBL/GenBank/DDBJ whole genome shotgun (WGS) entry which is preliminary data.</text>
</comment>
<dbReference type="InterPro" id="IPR014857">
    <property type="entry name" value="Nse1_RING_C4HC3-type"/>
</dbReference>
<dbReference type="GO" id="GO:0030915">
    <property type="term" value="C:Smc5-Smc6 complex"/>
    <property type="evidence" value="ECO:0007669"/>
    <property type="project" value="UniProtKB-UniRule"/>
</dbReference>
<dbReference type="GO" id="GO:0008270">
    <property type="term" value="F:zinc ion binding"/>
    <property type="evidence" value="ECO:0007669"/>
    <property type="project" value="UniProtKB-KW"/>
</dbReference>
<sequence length="256" mass="28815">MSLSLEELHLYNYMKMVPVSLQTETENVYRQILNNSNQSGEFNLKAVLASINNVIKKFNFEIVEAVDEVTGKDIHCLICTKARSNTQKTDFYDKTTCELLSKIIEECVKSENSRVSEITCLNVTTSTNAKKSSIQSSLQRLIQDKWVVSESGKISLGMRSLLELELPIKNQYSNYIKFCGLCKSLVMQGITCQECESRTHFHCLEKYCQLNNLSATNRVCPICKESLSQAADDMDCSSSDETVAISDPPAKRSRTS</sequence>
<dbReference type="InterPro" id="IPR011513">
    <property type="entry name" value="Nse1"/>
</dbReference>
<dbReference type="InterPro" id="IPR013083">
    <property type="entry name" value="Znf_RING/FYVE/PHD"/>
</dbReference>
<comment type="similarity">
    <text evidence="3 16">Belongs to the NSE1 family.</text>
</comment>
<evidence type="ECO:0000256" key="3">
    <source>
        <dbReference type="ARBA" id="ARBA00010258"/>
    </source>
</evidence>
<dbReference type="EC" id="2.3.2.27" evidence="4 16"/>
<feature type="region of interest" description="Disordered" evidence="17">
    <location>
        <begin position="235"/>
        <end position="256"/>
    </location>
</feature>
<evidence type="ECO:0000256" key="16">
    <source>
        <dbReference type="RuleBase" id="RU368018"/>
    </source>
</evidence>
<keyword evidence="8 16" id="KW-0227">DNA damage</keyword>
<dbReference type="PANTHER" id="PTHR20973">
    <property type="entry name" value="NON-SMC ELEMENT 1-RELATED"/>
    <property type="match status" value="1"/>
</dbReference>
<keyword evidence="10 16" id="KW-0833">Ubl conjugation pathway</keyword>
<dbReference type="Gene3D" id="1.10.10.10">
    <property type="entry name" value="Winged helix-like DNA-binding domain superfamily/Winged helix DNA-binding domain"/>
    <property type="match status" value="1"/>
</dbReference>
<protein>
    <recommendedName>
        <fullName evidence="5 16">Non-structural maintenance of chromosomes element 1 homolog</fullName>
        <ecNumber evidence="4 16">2.3.2.27</ecNumber>
    </recommendedName>
</protein>
<evidence type="ECO:0000256" key="6">
    <source>
        <dbReference type="ARBA" id="ARBA00022679"/>
    </source>
</evidence>
<dbReference type="Gene3D" id="3.30.40.10">
    <property type="entry name" value="Zinc/RING finger domain, C3HC4 (zinc finger)"/>
    <property type="match status" value="1"/>
</dbReference>
<gene>
    <name evidence="19" type="ORF">PYX00_007366</name>
</gene>
<feature type="domain" description="RING-type" evidence="18">
    <location>
        <begin position="179"/>
        <end position="224"/>
    </location>
</feature>
<dbReference type="InterPro" id="IPR001841">
    <property type="entry name" value="Znf_RING"/>
</dbReference>
<keyword evidence="12 16" id="KW-0233">DNA recombination</keyword>
<keyword evidence="11 16" id="KW-0862">Zinc</keyword>
<evidence type="ECO:0000256" key="14">
    <source>
        <dbReference type="ARBA" id="ARBA00023242"/>
    </source>
</evidence>
<accession>A0AAW2HIY2</accession>
<evidence type="ECO:0000256" key="8">
    <source>
        <dbReference type="ARBA" id="ARBA00022763"/>
    </source>
</evidence>
<dbReference type="InterPro" id="IPR036388">
    <property type="entry name" value="WH-like_DNA-bd_sf"/>
</dbReference>
<name>A0AAW2HIY2_9NEOP</name>
<evidence type="ECO:0000256" key="2">
    <source>
        <dbReference type="ARBA" id="ARBA00004123"/>
    </source>
</evidence>
<dbReference type="GO" id="GO:0000724">
    <property type="term" value="P:double-strand break repair via homologous recombination"/>
    <property type="evidence" value="ECO:0007669"/>
    <property type="project" value="TreeGrafter"/>
</dbReference>
<evidence type="ECO:0000259" key="18">
    <source>
        <dbReference type="PROSITE" id="PS50089"/>
    </source>
</evidence>
<reference evidence="19" key="1">
    <citation type="journal article" date="2024" name="Gigascience">
        <title>Chromosome-level genome of the poultry shaft louse Menopon gallinae provides insight into the host-switching and adaptive evolution of parasitic lice.</title>
        <authorList>
            <person name="Xu Y."/>
            <person name="Ma L."/>
            <person name="Liu S."/>
            <person name="Liang Y."/>
            <person name="Liu Q."/>
            <person name="He Z."/>
            <person name="Tian L."/>
            <person name="Duan Y."/>
            <person name="Cai W."/>
            <person name="Li H."/>
            <person name="Song F."/>
        </authorList>
    </citation>
    <scope>NUCLEOTIDE SEQUENCE</scope>
    <source>
        <strain evidence="19">Cailab_2023a</strain>
    </source>
</reference>
<dbReference type="Pfam" id="PF08746">
    <property type="entry name" value="zf-RING-like"/>
    <property type="match status" value="1"/>
</dbReference>
<dbReference type="PANTHER" id="PTHR20973:SF0">
    <property type="entry name" value="NON-STRUCTURAL MAINTENANCE OF CHROMOSOMES ELEMENT 1 HOMOLOG"/>
    <property type="match status" value="1"/>
</dbReference>
<evidence type="ECO:0000256" key="5">
    <source>
        <dbReference type="ARBA" id="ARBA00019422"/>
    </source>
</evidence>
<comment type="catalytic activity">
    <reaction evidence="1 16">
        <text>S-ubiquitinyl-[E2 ubiquitin-conjugating enzyme]-L-cysteine + [acceptor protein]-L-lysine = [E2 ubiquitin-conjugating enzyme]-L-cysteine + N(6)-ubiquitinyl-[acceptor protein]-L-lysine.</text>
        <dbReference type="EC" id="2.3.2.27"/>
    </reaction>
</comment>
<evidence type="ECO:0000256" key="11">
    <source>
        <dbReference type="ARBA" id="ARBA00022833"/>
    </source>
</evidence>
<evidence type="ECO:0000256" key="12">
    <source>
        <dbReference type="ARBA" id="ARBA00023172"/>
    </source>
</evidence>
<dbReference type="AlphaFoldDB" id="A0AAW2HIY2"/>
<dbReference type="Gene3D" id="3.90.1150.220">
    <property type="match status" value="1"/>
</dbReference>
<evidence type="ECO:0000313" key="19">
    <source>
        <dbReference type="EMBL" id="KAL0269732.1"/>
    </source>
</evidence>
<organism evidence="19">
    <name type="scientific">Menopon gallinae</name>
    <name type="common">poultry shaft louse</name>
    <dbReference type="NCBI Taxonomy" id="328185"/>
    <lineage>
        <taxon>Eukaryota</taxon>
        <taxon>Metazoa</taxon>
        <taxon>Ecdysozoa</taxon>
        <taxon>Arthropoda</taxon>
        <taxon>Hexapoda</taxon>
        <taxon>Insecta</taxon>
        <taxon>Pterygota</taxon>
        <taxon>Neoptera</taxon>
        <taxon>Paraneoptera</taxon>
        <taxon>Psocodea</taxon>
        <taxon>Troctomorpha</taxon>
        <taxon>Phthiraptera</taxon>
        <taxon>Amblycera</taxon>
        <taxon>Menoponidae</taxon>
        <taxon>Menopon</taxon>
    </lineage>
</organism>
<dbReference type="EMBL" id="JARGDH010000004">
    <property type="protein sequence ID" value="KAL0269732.1"/>
    <property type="molecule type" value="Genomic_DNA"/>
</dbReference>
<proteinExistence type="inferred from homology"/>
<keyword evidence="6 16" id="KW-0808">Transferase</keyword>
<evidence type="ECO:0000256" key="10">
    <source>
        <dbReference type="ARBA" id="ARBA00022786"/>
    </source>
</evidence>
<evidence type="ECO:0000256" key="13">
    <source>
        <dbReference type="ARBA" id="ARBA00023204"/>
    </source>
</evidence>
<comment type="subunit">
    <text evidence="16">Component of the Smc5-Smc6 complex.</text>
</comment>
<dbReference type="GO" id="GO:0005634">
    <property type="term" value="C:nucleus"/>
    <property type="evidence" value="ECO:0007669"/>
    <property type="project" value="UniProtKB-SubCell"/>
</dbReference>
<comment type="subcellular location">
    <subcellularLocation>
        <location evidence="2 16">Nucleus</location>
    </subcellularLocation>
</comment>
<keyword evidence="9 15" id="KW-0863">Zinc-finger</keyword>
<keyword evidence="13 16" id="KW-0234">DNA repair</keyword>
<evidence type="ECO:0000256" key="4">
    <source>
        <dbReference type="ARBA" id="ARBA00012483"/>
    </source>
</evidence>
<evidence type="ECO:0000256" key="1">
    <source>
        <dbReference type="ARBA" id="ARBA00000900"/>
    </source>
</evidence>
<keyword evidence="14 16" id="KW-0539">Nucleus</keyword>
<evidence type="ECO:0000256" key="9">
    <source>
        <dbReference type="ARBA" id="ARBA00022771"/>
    </source>
</evidence>